<dbReference type="PANTHER" id="PTHR22884">
    <property type="entry name" value="SET DOMAIN PROTEINS"/>
    <property type="match status" value="1"/>
</dbReference>
<dbReference type="PROSITE" id="PS50868">
    <property type="entry name" value="POST_SET"/>
    <property type="match status" value="1"/>
</dbReference>
<keyword evidence="4 8" id="KW-0808">Transferase</keyword>
<sequence>MTSRAKQKAIVTPPYKIIYPVKVAKSNISGKGAYALQAIPARKKIGDLGGVIITMKEAMQLVKDIKVINMVELNDKYALNASANPNDMRFINHSCDPNTYMRVLSNRVEFYALRNIRKNEELSCDYGETHHEGTLPCKCGAKNCRGYI</sequence>
<feature type="domain" description="Post-SET" evidence="7">
    <location>
        <begin position="133"/>
        <end position="148"/>
    </location>
</feature>
<evidence type="ECO:0000256" key="1">
    <source>
        <dbReference type="ARBA" id="ARBA00004286"/>
    </source>
</evidence>
<dbReference type="Gene3D" id="2.170.270.10">
    <property type="entry name" value="SET domain"/>
    <property type="match status" value="1"/>
</dbReference>
<gene>
    <name evidence="8" type="ORF">ACFS6H_08965</name>
</gene>
<evidence type="ECO:0000313" key="8">
    <source>
        <dbReference type="EMBL" id="MFD2919835.1"/>
    </source>
</evidence>
<dbReference type="InterPro" id="IPR050777">
    <property type="entry name" value="SET2_Histone-Lys_MeTrsfase"/>
</dbReference>
<evidence type="ECO:0000313" key="9">
    <source>
        <dbReference type="Proteomes" id="UP001597511"/>
    </source>
</evidence>
<comment type="subcellular location">
    <subcellularLocation>
        <location evidence="1">Chromosome</location>
    </subcellularLocation>
</comment>
<evidence type="ECO:0000256" key="2">
    <source>
        <dbReference type="ARBA" id="ARBA00022454"/>
    </source>
</evidence>
<dbReference type="Pfam" id="PF00856">
    <property type="entry name" value="SET"/>
    <property type="match status" value="1"/>
</dbReference>
<dbReference type="InterPro" id="IPR001214">
    <property type="entry name" value="SET_dom"/>
</dbReference>
<dbReference type="SUPFAM" id="SSF82199">
    <property type="entry name" value="SET domain"/>
    <property type="match status" value="1"/>
</dbReference>
<evidence type="ECO:0000259" key="6">
    <source>
        <dbReference type="PROSITE" id="PS50280"/>
    </source>
</evidence>
<evidence type="ECO:0000256" key="3">
    <source>
        <dbReference type="ARBA" id="ARBA00022603"/>
    </source>
</evidence>
<dbReference type="EMBL" id="JBHUOZ010000002">
    <property type="protein sequence ID" value="MFD2919835.1"/>
    <property type="molecule type" value="Genomic_DNA"/>
</dbReference>
<name>A0ABW6A5V8_9BACT</name>
<keyword evidence="2" id="KW-0158">Chromosome</keyword>
<dbReference type="GO" id="GO:0008168">
    <property type="term" value="F:methyltransferase activity"/>
    <property type="evidence" value="ECO:0007669"/>
    <property type="project" value="UniProtKB-KW"/>
</dbReference>
<dbReference type="GO" id="GO:0032259">
    <property type="term" value="P:methylation"/>
    <property type="evidence" value="ECO:0007669"/>
    <property type="project" value="UniProtKB-KW"/>
</dbReference>
<organism evidence="8 9">
    <name type="scientific">Terrimonas rubra</name>
    <dbReference type="NCBI Taxonomy" id="1035890"/>
    <lineage>
        <taxon>Bacteria</taxon>
        <taxon>Pseudomonadati</taxon>
        <taxon>Bacteroidota</taxon>
        <taxon>Chitinophagia</taxon>
        <taxon>Chitinophagales</taxon>
        <taxon>Chitinophagaceae</taxon>
        <taxon>Terrimonas</taxon>
    </lineage>
</organism>
<evidence type="ECO:0000256" key="4">
    <source>
        <dbReference type="ARBA" id="ARBA00022679"/>
    </source>
</evidence>
<dbReference type="EC" id="2.1.1.-" evidence="8"/>
<dbReference type="InterPro" id="IPR003616">
    <property type="entry name" value="Post-SET_dom"/>
</dbReference>
<keyword evidence="3 8" id="KW-0489">Methyltransferase</keyword>
<protein>
    <submittedName>
        <fullName evidence="8">SET domain-containing protein</fullName>
        <ecNumber evidence="8">2.1.1.-</ecNumber>
    </submittedName>
</protein>
<dbReference type="InterPro" id="IPR046341">
    <property type="entry name" value="SET_dom_sf"/>
</dbReference>
<keyword evidence="5" id="KW-0949">S-adenosyl-L-methionine</keyword>
<reference evidence="9" key="1">
    <citation type="journal article" date="2019" name="Int. J. Syst. Evol. Microbiol.">
        <title>The Global Catalogue of Microorganisms (GCM) 10K type strain sequencing project: providing services to taxonomists for standard genome sequencing and annotation.</title>
        <authorList>
            <consortium name="The Broad Institute Genomics Platform"/>
            <consortium name="The Broad Institute Genome Sequencing Center for Infectious Disease"/>
            <person name="Wu L."/>
            <person name="Ma J."/>
        </authorList>
    </citation>
    <scope>NUCLEOTIDE SEQUENCE [LARGE SCALE GENOMIC DNA]</scope>
    <source>
        <strain evidence="9">KCTC 23299</strain>
    </source>
</reference>
<proteinExistence type="predicted"/>
<dbReference type="PROSITE" id="PS50280">
    <property type="entry name" value="SET"/>
    <property type="match status" value="1"/>
</dbReference>
<dbReference type="Proteomes" id="UP001597511">
    <property type="component" value="Unassembled WGS sequence"/>
</dbReference>
<dbReference type="SMART" id="SM00317">
    <property type="entry name" value="SET"/>
    <property type="match status" value="1"/>
</dbReference>
<feature type="domain" description="SET" evidence="6">
    <location>
        <begin position="19"/>
        <end position="127"/>
    </location>
</feature>
<evidence type="ECO:0000256" key="5">
    <source>
        <dbReference type="ARBA" id="ARBA00022691"/>
    </source>
</evidence>
<accession>A0ABW6A5V8</accession>
<comment type="caution">
    <text evidence="8">The sequence shown here is derived from an EMBL/GenBank/DDBJ whole genome shotgun (WGS) entry which is preliminary data.</text>
</comment>
<dbReference type="RefSeq" id="WP_386097458.1">
    <property type="nucleotide sequence ID" value="NZ_JBHUOZ010000002.1"/>
</dbReference>
<keyword evidence="9" id="KW-1185">Reference proteome</keyword>
<evidence type="ECO:0000259" key="7">
    <source>
        <dbReference type="PROSITE" id="PS50868"/>
    </source>
</evidence>